<sequence>MSIAFVQRGRGPPSPAQIQKMLDENSHLIQTIQEHQNKGRVQECMHYQQILHRNLVYLASLADANQNIQALLPPPQGLSGGHSMHGGPSGPQQPVGGQQPSMPMPEMMGNGPNSATSPPVGGGNSGATTTGGIAAGAGGPPGPPQMGAFGPQQVPPAGNPNQYGSRGPQQMMQGQQRPGANPGPQQYPRGPQGYPGSQQQPPYSSQQYSSQSQTSPQVS</sequence>
<dbReference type="GO" id="GO:0003713">
    <property type="term" value="F:transcription coactivator activity"/>
    <property type="evidence" value="ECO:0007669"/>
    <property type="project" value="TreeGrafter"/>
</dbReference>
<reference evidence="10" key="1">
    <citation type="submission" date="2013-04" db="EMBL/GenBank/DDBJ databases">
        <authorList>
            <person name="Qu J."/>
            <person name="Murali S.C."/>
            <person name="Bandaranaike D."/>
            <person name="Bellair M."/>
            <person name="Blankenburg K."/>
            <person name="Chao H."/>
            <person name="Dinh H."/>
            <person name="Doddapaneni H."/>
            <person name="Downs B."/>
            <person name="Dugan-Rocha S."/>
            <person name="Elkadiri S."/>
            <person name="Gnanaolivu R.D."/>
            <person name="Hernandez B."/>
            <person name="Javaid M."/>
            <person name="Jayaseelan J.C."/>
            <person name="Lee S."/>
            <person name="Li M."/>
            <person name="Ming W."/>
            <person name="Munidasa M."/>
            <person name="Muniz J."/>
            <person name="Nguyen L."/>
            <person name="Ongeri F."/>
            <person name="Osuji N."/>
            <person name="Pu L.-L."/>
            <person name="Puazo M."/>
            <person name="Qu C."/>
            <person name="Quiroz J."/>
            <person name="Raj R."/>
            <person name="Weissenberger G."/>
            <person name="Xin Y."/>
            <person name="Zou X."/>
            <person name="Han Y."/>
            <person name="Richards S."/>
            <person name="Worley K."/>
            <person name="Muzny D."/>
            <person name="Gibbs R."/>
        </authorList>
    </citation>
    <scope>NUCLEOTIDE SEQUENCE</scope>
    <source>
        <strain evidence="10">Sampled in the wild</strain>
    </source>
</reference>
<comment type="caution">
    <text evidence="10">The sequence shown here is derived from an EMBL/GenBank/DDBJ whole genome shotgun (WGS) entry which is preliminary data.</text>
</comment>
<evidence type="ECO:0000256" key="8">
    <source>
        <dbReference type="SAM" id="MobiDB-lite"/>
    </source>
</evidence>
<reference evidence="10" key="2">
    <citation type="submission" date="2017-10" db="EMBL/GenBank/DDBJ databases">
        <title>Ladona fulva Genome sequencing and assembly.</title>
        <authorList>
            <person name="Murali S."/>
            <person name="Richards S."/>
            <person name="Bandaranaike D."/>
            <person name="Bellair M."/>
            <person name="Blankenburg K."/>
            <person name="Chao H."/>
            <person name="Dinh H."/>
            <person name="Doddapaneni H."/>
            <person name="Dugan-Rocha S."/>
            <person name="Elkadiri S."/>
            <person name="Gnanaolivu R."/>
            <person name="Hernandez B."/>
            <person name="Skinner E."/>
            <person name="Javaid M."/>
            <person name="Lee S."/>
            <person name="Li M."/>
            <person name="Ming W."/>
            <person name="Munidasa M."/>
            <person name="Muniz J."/>
            <person name="Nguyen L."/>
            <person name="Hughes D."/>
            <person name="Osuji N."/>
            <person name="Pu L.-L."/>
            <person name="Puazo M."/>
            <person name="Qu C."/>
            <person name="Quiroz J."/>
            <person name="Raj R."/>
            <person name="Weissenberger G."/>
            <person name="Xin Y."/>
            <person name="Zou X."/>
            <person name="Han Y."/>
            <person name="Worley K."/>
            <person name="Muzny D."/>
            <person name="Gibbs R."/>
        </authorList>
    </citation>
    <scope>NUCLEOTIDE SEQUENCE</scope>
    <source>
        <strain evidence="10">Sampled in the wild</strain>
    </source>
</reference>
<evidence type="ECO:0000313" key="11">
    <source>
        <dbReference type="Proteomes" id="UP000792457"/>
    </source>
</evidence>
<evidence type="ECO:0000256" key="7">
    <source>
        <dbReference type="ARBA" id="ARBA00023242"/>
    </source>
</evidence>
<feature type="region of interest" description="Disordered" evidence="8">
    <location>
        <begin position="72"/>
        <end position="219"/>
    </location>
</feature>
<dbReference type="Pfam" id="PF05030">
    <property type="entry name" value="SSXT"/>
    <property type="match status" value="1"/>
</dbReference>
<evidence type="ECO:0000256" key="2">
    <source>
        <dbReference type="ARBA" id="ARBA00007945"/>
    </source>
</evidence>
<keyword evidence="11" id="KW-1185">Reference proteome</keyword>
<dbReference type="AlphaFoldDB" id="A0A8K0KGJ9"/>
<evidence type="ECO:0000256" key="4">
    <source>
        <dbReference type="ARBA" id="ARBA00023015"/>
    </source>
</evidence>
<feature type="compositionally biased region" description="Gly residues" evidence="8">
    <location>
        <begin position="78"/>
        <end position="89"/>
    </location>
</feature>
<comment type="similarity">
    <text evidence="2">Belongs to the SS18 family.</text>
</comment>
<dbReference type="PANTHER" id="PTHR23107:SF0">
    <property type="entry name" value="IP09280P"/>
    <property type="match status" value="1"/>
</dbReference>
<dbReference type="GO" id="GO:0045944">
    <property type="term" value="P:positive regulation of transcription by RNA polymerase II"/>
    <property type="evidence" value="ECO:0007669"/>
    <property type="project" value="TreeGrafter"/>
</dbReference>
<evidence type="ECO:0000256" key="3">
    <source>
        <dbReference type="ARBA" id="ARBA00022737"/>
    </source>
</evidence>
<dbReference type="InterPro" id="IPR007726">
    <property type="entry name" value="SS18_N"/>
</dbReference>
<gene>
    <name evidence="10" type="ORF">J437_LFUL011397</name>
</gene>
<keyword evidence="4" id="KW-0805">Transcription regulation</keyword>
<evidence type="ECO:0000256" key="6">
    <source>
        <dbReference type="ARBA" id="ARBA00023163"/>
    </source>
</evidence>
<evidence type="ECO:0000259" key="9">
    <source>
        <dbReference type="Pfam" id="PF05030"/>
    </source>
</evidence>
<dbReference type="EMBL" id="KZ308583">
    <property type="protein sequence ID" value="KAG8231928.1"/>
    <property type="molecule type" value="Genomic_DNA"/>
</dbReference>
<accession>A0A8K0KGJ9</accession>
<protein>
    <recommendedName>
        <fullName evidence="9">SS18 N-terminal domain-containing protein</fullName>
    </recommendedName>
</protein>
<evidence type="ECO:0000256" key="1">
    <source>
        <dbReference type="ARBA" id="ARBA00004123"/>
    </source>
</evidence>
<dbReference type="OrthoDB" id="10265171at2759"/>
<proteinExistence type="inferred from homology"/>
<feature type="compositionally biased region" description="Low complexity" evidence="8">
    <location>
        <begin position="90"/>
        <end position="114"/>
    </location>
</feature>
<feature type="domain" description="SS18 N-terminal" evidence="9">
    <location>
        <begin position="11"/>
        <end position="70"/>
    </location>
</feature>
<dbReference type="PANTHER" id="PTHR23107">
    <property type="entry name" value="SYNOVIAL SARCOMA ASSOCIATED SS18 PROTEIN"/>
    <property type="match status" value="1"/>
</dbReference>
<organism evidence="10 11">
    <name type="scientific">Ladona fulva</name>
    <name type="common">Scarce chaser dragonfly</name>
    <name type="synonym">Libellula fulva</name>
    <dbReference type="NCBI Taxonomy" id="123851"/>
    <lineage>
        <taxon>Eukaryota</taxon>
        <taxon>Metazoa</taxon>
        <taxon>Ecdysozoa</taxon>
        <taxon>Arthropoda</taxon>
        <taxon>Hexapoda</taxon>
        <taxon>Insecta</taxon>
        <taxon>Pterygota</taxon>
        <taxon>Palaeoptera</taxon>
        <taxon>Odonata</taxon>
        <taxon>Epiprocta</taxon>
        <taxon>Anisoptera</taxon>
        <taxon>Libelluloidea</taxon>
        <taxon>Libellulidae</taxon>
        <taxon>Ladona</taxon>
    </lineage>
</organism>
<keyword evidence="5" id="KW-0010">Activator</keyword>
<evidence type="ECO:0000313" key="10">
    <source>
        <dbReference type="EMBL" id="KAG8231928.1"/>
    </source>
</evidence>
<dbReference type="Proteomes" id="UP000792457">
    <property type="component" value="Unassembled WGS sequence"/>
</dbReference>
<keyword evidence="3" id="KW-0677">Repeat</keyword>
<name>A0A8K0KGJ9_LADFU</name>
<keyword evidence="7" id="KW-0539">Nucleus</keyword>
<comment type="subcellular location">
    <subcellularLocation>
        <location evidence="1">Nucleus</location>
    </subcellularLocation>
</comment>
<keyword evidence="6" id="KW-0804">Transcription</keyword>
<dbReference type="GO" id="GO:0005654">
    <property type="term" value="C:nucleoplasm"/>
    <property type="evidence" value="ECO:0007669"/>
    <property type="project" value="UniProtKB-ARBA"/>
</dbReference>
<feature type="compositionally biased region" description="Low complexity" evidence="8">
    <location>
        <begin position="166"/>
        <end position="219"/>
    </location>
</feature>
<evidence type="ECO:0000256" key="5">
    <source>
        <dbReference type="ARBA" id="ARBA00023159"/>
    </source>
</evidence>